<evidence type="ECO:0000313" key="3">
    <source>
        <dbReference type="Proteomes" id="UP000248021"/>
    </source>
</evidence>
<name>A0A2V3UDF1_9HYPH</name>
<accession>A0A2V3UDF1</accession>
<dbReference type="Proteomes" id="UP000248021">
    <property type="component" value="Unassembled WGS sequence"/>
</dbReference>
<organism evidence="2 3">
    <name type="scientific">Chelatococcus asaccharovorans</name>
    <dbReference type="NCBI Taxonomy" id="28210"/>
    <lineage>
        <taxon>Bacteria</taxon>
        <taxon>Pseudomonadati</taxon>
        <taxon>Pseudomonadota</taxon>
        <taxon>Alphaproteobacteria</taxon>
        <taxon>Hyphomicrobiales</taxon>
        <taxon>Chelatococcaceae</taxon>
        <taxon>Chelatococcus</taxon>
    </lineage>
</organism>
<evidence type="ECO:0008006" key="4">
    <source>
        <dbReference type="Google" id="ProtNLM"/>
    </source>
</evidence>
<dbReference type="InterPro" id="IPR027417">
    <property type="entry name" value="P-loop_NTPase"/>
</dbReference>
<feature type="compositionally biased region" description="Polar residues" evidence="1">
    <location>
        <begin position="67"/>
        <end position="76"/>
    </location>
</feature>
<proteinExistence type="predicted"/>
<dbReference type="AlphaFoldDB" id="A0A2V3UDF1"/>
<feature type="region of interest" description="Disordered" evidence="1">
    <location>
        <begin position="51"/>
        <end position="76"/>
    </location>
</feature>
<dbReference type="SUPFAM" id="SSF52540">
    <property type="entry name" value="P-loop containing nucleoside triphosphate hydrolases"/>
    <property type="match status" value="1"/>
</dbReference>
<sequence length="76" mass="8341">MISKAAIGQLEAEGWKVRRIFDGPPASGKTTRARMLVSRLKSDGHEVIHEQTDDGDIVLARRPRASAKSNNKTQVS</sequence>
<dbReference type="OrthoDB" id="572586at2"/>
<comment type="caution">
    <text evidence="2">The sequence shown here is derived from an EMBL/GenBank/DDBJ whole genome shotgun (WGS) entry which is preliminary data.</text>
</comment>
<protein>
    <recommendedName>
        <fullName evidence="4">Thymidylate kinase</fullName>
    </recommendedName>
</protein>
<evidence type="ECO:0000313" key="2">
    <source>
        <dbReference type="EMBL" id="PXW61526.1"/>
    </source>
</evidence>
<evidence type="ECO:0000256" key="1">
    <source>
        <dbReference type="SAM" id="MobiDB-lite"/>
    </source>
</evidence>
<gene>
    <name evidence="2" type="ORF">C7450_10341</name>
</gene>
<dbReference type="RefSeq" id="WP_146227285.1">
    <property type="nucleotide sequence ID" value="NZ_JAHBRY010000001.1"/>
</dbReference>
<dbReference type="Gene3D" id="3.40.50.300">
    <property type="entry name" value="P-loop containing nucleotide triphosphate hydrolases"/>
    <property type="match status" value="1"/>
</dbReference>
<keyword evidence="3" id="KW-1185">Reference proteome</keyword>
<dbReference type="EMBL" id="QJJK01000003">
    <property type="protein sequence ID" value="PXW61526.1"/>
    <property type="molecule type" value="Genomic_DNA"/>
</dbReference>
<reference evidence="2 3" key="1">
    <citation type="submission" date="2018-05" db="EMBL/GenBank/DDBJ databases">
        <title>Genomic Encyclopedia of Type Strains, Phase IV (KMG-IV): sequencing the most valuable type-strain genomes for metagenomic binning, comparative biology and taxonomic classification.</title>
        <authorList>
            <person name="Goeker M."/>
        </authorList>
    </citation>
    <scope>NUCLEOTIDE SEQUENCE [LARGE SCALE GENOMIC DNA]</scope>
    <source>
        <strain evidence="2 3">DSM 6462</strain>
    </source>
</reference>